<dbReference type="SMART" id="SM01012">
    <property type="entry name" value="ANTAR"/>
    <property type="match status" value="1"/>
</dbReference>
<accession>A0A229S7Q4</accession>
<dbReference type="EMBL" id="NMQU01000008">
    <property type="protein sequence ID" value="OXM54982.1"/>
    <property type="molecule type" value="Genomic_DNA"/>
</dbReference>
<comment type="caution">
    <text evidence="2">The sequence shown here is derived from an EMBL/GenBank/DDBJ whole genome shotgun (WGS) entry which is preliminary data.</text>
</comment>
<feature type="domain" description="ANTAR" evidence="1">
    <location>
        <begin position="5"/>
        <end position="81"/>
    </location>
</feature>
<dbReference type="AlphaFoldDB" id="A0A229S7Q4"/>
<name>A0A229S7Q4_AMYAL</name>
<dbReference type="Gene3D" id="1.10.10.10">
    <property type="entry name" value="Winged helix-like DNA-binding domain superfamily/Winged helix DNA-binding domain"/>
    <property type="match status" value="1"/>
</dbReference>
<evidence type="ECO:0000313" key="2">
    <source>
        <dbReference type="EMBL" id="OXM54982.1"/>
    </source>
</evidence>
<organism evidence="2 3">
    <name type="scientific">Amycolatopsis alba DSM 44262</name>
    <dbReference type="NCBI Taxonomy" id="1125972"/>
    <lineage>
        <taxon>Bacteria</taxon>
        <taxon>Bacillati</taxon>
        <taxon>Actinomycetota</taxon>
        <taxon>Actinomycetes</taxon>
        <taxon>Pseudonocardiales</taxon>
        <taxon>Pseudonocardiaceae</taxon>
        <taxon>Amycolatopsis</taxon>
    </lineage>
</organism>
<dbReference type="GO" id="GO:0003723">
    <property type="term" value="F:RNA binding"/>
    <property type="evidence" value="ECO:0007669"/>
    <property type="project" value="InterPro"/>
</dbReference>
<proteinExistence type="predicted"/>
<gene>
    <name evidence="2" type="ORF">CFP75_02265</name>
</gene>
<dbReference type="InterPro" id="IPR036388">
    <property type="entry name" value="WH-like_DNA-bd_sf"/>
</dbReference>
<dbReference type="Pfam" id="PF03861">
    <property type="entry name" value="ANTAR"/>
    <property type="match status" value="1"/>
</dbReference>
<keyword evidence="3" id="KW-1185">Reference proteome</keyword>
<evidence type="ECO:0000313" key="3">
    <source>
        <dbReference type="Proteomes" id="UP000215563"/>
    </source>
</evidence>
<protein>
    <submittedName>
        <fullName evidence="2">ANTAR domain-containing protein</fullName>
    </submittedName>
</protein>
<dbReference type="InterPro" id="IPR005561">
    <property type="entry name" value="ANTAR"/>
</dbReference>
<dbReference type="Proteomes" id="UP000215563">
    <property type="component" value="Unassembled WGS sequence"/>
</dbReference>
<reference evidence="2 3" key="1">
    <citation type="submission" date="2017-07" db="EMBL/GenBank/DDBJ databases">
        <title>Amycolatopsis alba DSM 44262 Genome sequencing and assembly.</title>
        <authorList>
            <person name="Kaur N."/>
            <person name="Mayilraj S."/>
        </authorList>
    </citation>
    <scope>NUCLEOTIDE SEQUENCE [LARGE SCALE GENOMIC DNA]</scope>
    <source>
        <strain evidence="2 3">DSM 44262</strain>
    </source>
</reference>
<evidence type="ECO:0000259" key="1">
    <source>
        <dbReference type="SMART" id="SM01012"/>
    </source>
</evidence>
<sequence length="92" mass="9955">MSDNRIAAATALTDLLQPETLAWSSGSSEPEKPPFHRAVVHQAAGILCGRHATPVDDALVRLKAYAFSHQRAIIDVARDVITGRLRLPQDAT</sequence>
<dbReference type="RefSeq" id="WP_020630161.1">
    <property type="nucleotide sequence ID" value="NZ_KB913032.1"/>
</dbReference>